<sequence length="422" mass="46189">MKSSKVQETLMKWLMPIANKVEQQKHLQAIKDGMIAIIPIIIIGSFFILPIAFMNVFPSGPIHDFFANNIEILTYPDKFTNGLLSIYAAFFIANSLAKKYGLKSSQYGITAIITHVILSGVITESGLDITYLGAQGLFVSIISAILTVEITRFMINKKMVVRLPSSVPQMVGDSFSNLFPMVVNIIIATAIAILSTKLGDVAFPQVIMNVLAPAISSMDSLPSLLIVIFLTQFLWFFGLHGPAITSAVWAPFAITYQAENIAAYSAGAEVTHIFTFGLYYNILQVTGSGLTLGLVLLMMRSRAKNLNAIGKVSIIPSLFGINEPLIFGAPIILNPFMFIPFVFGPLLITILTYFAMTTGLIGMPIANPPGFLPPGVGAFLMTLDWKAVVFVFVSLIIMTLIYFPFFKAMESNELKKEKEKTA</sequence>
<evidence type="ECO:0000256" key="8">
    <source>
        <dbReference type="ARBA" id="ARBA00023136"/>
    </source>
</evidence>
<dbReference type="InterPro" id="IPR003352">
    <property type="entry name" value="PTS_EIIC"/>
</dbReference>
<name>A0AAX3W480_MAMLE</name>
<dbReference type="PANTHER" id="PTHR33989:SF4">
    <property type="entry name" value="PTS SYSTEM N,N'-DIACETYLCHITOBIOSE-SPECIFIC EIIC COMPONENT"/>
    <property type="match status" value="1"/>
</dbReference>
<protein>
    <recommendedName>
        <fullName evidence="9">Permease IIC component</fullName>
    </recommendedName>
</protein>
<evidence type="ECO:0000256" key="9">
    <source>
        <dbReference type="PIRNR" id="PIRNR006351"/>
    </source>
</evidence>
<evidence type="ECO:0000256" key="4">
    <source>
        <dbReference type="ARBA" id="ARBA00022597"/>
    </source>
</evidence>
<dbReference type="AlphaFoldDB" id="A0AAX3W480"/>
<keyword evidence="3 9" id="KW-1003">Cell membrane</keyword>
<dbReference type="GO" id="GO:0009401">
    <property type="term" value="P:phosphoenolpyruvate-dependent sugar phosphotransferase system"/>
    <property type="evidence" value="ECO:0007669"/>
    <property type="project" value="UniProtKB-KW"/>
</dbReference>
<dbReference type="GO" id="GO:0005886">
    <property type="term" value="C:plasma membrane"/>
    <property type="evidence" value="ECO:0007669"/>
    <property type="project" value="UniProtKB-SubCell"/>
</dbReference>
<evidence type="ECO:0000259" key="11">
    <source>
        <dbReference type="PROSITE" id="PS51103"/>
    </source>
</evidence>
<keyword evidence="8 9" id="KW-0472">Membrane</keyword>
<evidence type="ECO:0000256" key="1">
    <source>
        <dbReference type="ARBA" id="ARBA00004651"/>
    </source>
</evidence>
<comment type="subcellular location">
    <subcellularLocation>
        <location evidence="1">Cell membrane</location>
        <topology evidence="1">Multi-pass membrane protein</topology>
    </subcellularLocation>
</comment>
<evidence type="ECO:0000256" key="3">
    <source>
        <dbReference type="ARBA" id="ARBA00022475"/>
    </source>
</evidence>
<dbReference type="GO" id="GO:1902815">
    <property type="term" value="P:N,N'-diacetylchitobiose import"/>
    <property type="evidence" value="ECO:0007669"/>
    <property type="project" value="TreeGrafter"/>
</dbReference>
<gene>
    <name evidence="13" type="ORF">PYH69_13960</name>
</gene>
<organism evidence="13 14">
    <name type="scientific">Mammaliicoccus lentus</name>
    <name type="common">Staphylococcus lentus</name>
    <dbReference type="NCBI Taxonomy" id="42858"/>
    <lineage>
        <taxon>Bacteria</taxon>
        <taxon>Bacillati</taxon>
        <taxon>Bacillota</taxon>
        <taxon>Bacilli</taxon>
        <taxon>Bacillales</taxon>
        <taxon>Staphylococcaceae</taxon>
        <taxon>Mammaliicoccus</taxon>
    </lineage>
</organism>
<keyword evidence="6 10" id="KW-0812">Transmembrane</keyword>
<dbReference type="PIRSF" id="PIRSF006351">
    <property type="entry name" value="PTS_EIIC-Cellobiose"/>
    <property type="match status" value="1"/>
</dbReference>
<dbReference type="InterPro" id="IPR013013">
    <property type="entry name" value="PTS_EIIC_1"/>
</dbReference>
<keyword evidence="5" id="KW-0598">Phosphotransferase system</keyword>
<dbReference type="PANTHER" id="PTHR33989">
    <property type="match status" value="1"/>
</dbReference>
<keyword evidence="4 9" id="KW-0762">Sugar transport</keyword>
<feature type="transmembrane region" description="Helical" evidence="10">
    <location>
        <begin position="206"/>
        <end position="230"/>
    </location>
</feature>
<dbReference type="NCBIfam" id="TIGR00410">
    <property type="entry name" value="lacE"/>
    <property type="match status" value="1"/>
</dbReference>
<dbReference type="GO" id="GO:0008982">
    <property type="term" value="F:protein-N(PI)-phosphohistidine-sugar phosphotransferase activity"/>
    <property type="evidence" value="ECO:0007669"/>
    <property type="project" value="UniProtKB-UniRule"/>
</dbReference>
<comment type="function">
    <text evidence="9">The phosphoenolpyruvate-dependent sugar phosphotransferase system (PTS), a major carbohydrate active -transport system, catalyzes the phosphorylation of incoming sugar substrates concomitant with their translocation across the cell membrane.</text>
</comment>
<evidence type="ECO:0000256" key="5">
    <source>
        <dbReference type="ARBA" id="ARBA00022683"/>
    </source>
</evidence>
<feature type="transmembrane region" description="Helical" evidence="10">
    <location>
        <begin position="385"/>
        <end position="406"/>
    </location>
</feature>
<feature type="transmembrane region" description="Helical" evidence="10">
    <location>
        <begin position="175"/>
        <end position="194"/>
    </location>
</feature>
<evidence type="ECO:0000256" key="2">
    <source>
        <dbReference type="ARBA" id="ARBA00022448"/>
    </source>
</evidence>
<dbReference type="Proteomes" id="UP001223261">
    <property type="component" value="Chromosome"/>
</dbReference>
<feature type="transmembrane region" description="Helical" evidence="10">
    <location>
        <begin position="278"/>
        <end position="299"/>
    </location>
</feature>
<reference evidence="13" key="1">
    <citation type="journal article" date="2023" name="Antibiotics">
        <title>Prevalence and Molecular Characterization of Methicillin-Resistant Staphylococci (MRS) and Mammaliicocci (MRM) in Dromedary Camels from Algeria: First Detection of SCCmec-mecC Hybrid in Methicillin-Resistant Mammaliicoccus lentus.</title>
        <authorList>
            <person name="Belhout C."/>
            <person name="Boyen F."/>
            <person name="Vereecke N."/>
            <person name="Theuns S."/>
            <person name="Taibi N."/>
            <person name="Stegger M."/>
            <person name="de la Fe-Rodriguez P.Y."/>
            <person name="Bouayad L."/>
            <person name="Elgroud R."/>
            <person name="Butaye P."/>
        </authorList>
    </citation>
    <scope>NUCLEOTIDE SEQUENCE</scope>
    <source>
        <strain evidence="13">7048</strain>
    </source>
</reference>
<dbReference type="PROSITE" id="PS51105">
    <property type="entry name" value="PTS_EIIC_TYPE_3"/>
    <property type="match status" value="1"/>
</dbReference>
<evidence type="ECO:0000256" key="6">
    <source>
        <dbReference type="ARBA" id="ARBA00022692"/>
    </source>
</evidence>
<feature type="transmembrane region" description="Helical" evidence="10">
    <location>
        <begin position="237"/>
        <end position="258"/>
    </location>
</feature>
<evidence type="ECO:0000313" key="14">
    <source>
        <dbReference type="Proteomes" id="UP001223261"/>
    </source>
</evidence>
<keyword evidence="7 10" id="KW-1133">Transmembrane helix</keyword>
<feature type="domain" description="PTS EIIC type-1" evidence="11">
    <location>
        <begin position="29"/>
        <end position="421"/>
    </location>
</feature>
<keyword evidence="2 9" id="KW-0813">Transport</keyword>
<dbReference type="InterPro" id="IPR051088">
    <property type="entry name" value="PTS_Sugar-EIIC/EIIB"/>
</dbReference>
<feature type="transmembrane region" description="Helical" evidence="10">
    <location>
        <begin position="79"/>
        <end position="97"/>
    </location>
</feature>
<dbReference type="EMBL" id="CP118848">
    <property type="protein sequence ID" value="WHI59797.1"/>
    <property type="molecule type" value="Genomic_DNA"/>
</dbReference>
<feature type="transmembrane region" description="Helical" evidence="10">
    <location>
        <begin position="34"/>
        <end position="59"/>
    </location>
</feature>
<evidence type="ECO:0000256" key="7">
    <source>
        <dbReference type="ARBA" id="ARBA00022989"/>
    </source>
</evidence>
<evidence type="ECO:0000256" key="10">
    <source>
        <dbReference type="SAM" id="Phobius"/>
    </source>
</evidence>
<evidence type="ECO:0000313" key="13">
    <source>
        <dbReference type="EMBL" id="WHI59797.1"/>
    </source>
</evidence>
<evidence type="ECO:0000259" key="12">
    <source>
        <dbReference type="PROSITE" id="PS51105"/>
    </source>
</evidence>
<feature type="transmembrane region" description="Helical" evidence="10">
    <location>
        <begin position="129"/>
        <end position="155"/>
    </location>
</feature>
<dbReference type="InterPro" id="IPR004501">
    <property type="entry name" value="PTS_EIIC_3"/>
</dbReference>
<feature type="transmembrane region" description="Helical" evidence="10">
    <location>
        <begin position="104"/>
        <end position="123"/>
    </location>
</feature>
<feature type="transmembrane region" description="Helical" evidence="10">
    <location>
        <begin position="341"/>
        <end position="365"/>
    </location>
</feature>
<dbReference type="InterPro" id="IPR004796">
    <property type="entry name" value="PTS_IIC_cello"/>
</dbReference>
<dbReference type="RefSeq" id="WP_282862079.1">
    <property type="nucleotide sequence ID" value="NZ_CP118848.1"/>
</dbReference>
<accession>A0AAX3W480</accession>
<dbReference type="PROSITE" id="PS51103">
    <property type="entry name" value="PTS_EIIC_TYPE_1"/>
    <property type="match status" value="1"/>
</dbReference>
<feature type="domain" description="PTS EIIC type-3" evidence="12">
    <location>
        <begin position="10"/>
        <end position="405"/>
    </location>
</feature>
<proteinExistence type="predicted"/>
<dbReference type="Pfam" id="PF02378">
    <property type="entry name" value="PTS_EIIC"/>
    <property type="match status" value="1"/>
</dbReference>